<reference evidence="2 3" key="1">
    <citation type="submission" date="2019-03" db="EMBL/GenBank/DDBJ databases">
        <title>Genomic Encyclopedia of Archaeal and Bacterial Type Strains, Phase II (KMG-II): from individual species to whole genera.</title>
        <authorList>
            <person name="Goeker M."/>
        </authorList>
    </citation>
    <scope>NUCLEOTIDE SEQUENCE [LARGE SCALE GENOMIC DNA]</scope>
    <source>
        <strain evidence="2 3">DSM 45499</strain>
    </source>
</reference>
<dbReference type="OrthoDB" id="3627384at2"/>
<comment type="caution">
    <text evidence="2">The sequence shown here is derived from an EMBL/GenBank/DDBJ whole genome shotgun (WGS) entry which is preliminary data.</text>
</comment>
<dbReference type="EMBL" id="SOCP01000016">
    <property type="protein sequence ID" value="TDV43172.1"/>
    <property type="molecule type" value="Genomic_DNA"/>
</dbReference>
<dbReference type="AlphaFoldDB" id="A0A4R7V3I6"/>
<name>A0A4R7V3I6_9PSEU</name>
<feature type="region of interest" description="Disordered" evidence="1">
    <location>
        <begin position="111"/>
        <end position="163"/>
    </location>
</feature>
<evidence type="ECO:0000313" key="3">
    <source>
        <dbReference type="Proteomes" id="UP000294927"/>
    </source>
</evidence>
<proteinExistence type="predicted"/>
<gene>
    <name evidence="2" type="ORF">CLV71_116106</name>
</gene>
<organism evidence="2 3">
    <name type="scientific">Actinophytocola oryzae</name>
    <dbReference type="NCBI Taxonomy" id="502181"/>
    <lineage>
        <taxon>Bacteria</taxon>
        <taxon>Bacillati</taxon>
        <taxon>Actinomycetota</taxon>
        <taxon>Actinomycetes</taxon>
        <taxon>Pseudonocardiales</taxon>
        <taxon>Pseudonocardiaceae</taxon>
    </lineage>
</organism>
<evidence type="ECO:0000256" key="1">
    <source>
        <dbReference type="SAM" id="MobiDB-lite"/>
    </source>
</evidence>
<accession>A0A4R7V3I6</accession>
<dbReference type="Proteomes" id="UP000294927">
    <property type="component" value="Unassembled WGS sequence"/>
</dbReference>
<dbReference type="RefSeq" id="WP_133907073.1">
    <property type="nucleotide sequence ID" value="NZ_SOCP01000016.1"/>
</dbReference>
<sequence>MNGLKSFVTLQARLYEFLEQQDETTLQQLASGTAQLVVVGRDVPRPAPATHTTTPSDDPYQAAQDLPRLASAHDRRVYLTASGMTTEKLKRVAKLLGLTGYSNKRKAELTDLLAGRSSDQAEKPAGEPSRSAPPVPEAVDDSTQAEEQSSATAARPMPDTARPHVDAAAIASRLREIETEEEGAAYLRTQALDRQGLLAVAAELRLTRVDRLKAAELEKRMLKQAIGARRKFAGLRKW</sequence>
<protein>
    <submittedName>
        <fullName evidence="2">Uncharacterized protein</fullName>
    </submittedName>
</protein>
<keyword evidence="3" id="KW-1185">Reference proteome</keyword>
<evidence type="ECO:0000313" key="2">
    <source>
        <dbReference type="EMBL" id="TDV43172.1"/>
    </source>
</evidence>